<organism evidence="1 2">
    <name type="scientific">Salmonella paratyphi B (strain ATCC BAA-1250 / SPB7)</name>
    <dbReference type="NCBI Taxonomy" id="1016998"/>
    <lineage>
        <taxon>Bacteria</taxon>
        <taxon>Pseudomonadati</taxon>
        <taxon>Pseudomonadota</taxon>
        <taxon>Gammaproteobacteria</taxon>
        <taxon>Enterobacterales</taxon>
        <taxon>Enterobacteriaceae</taxon>
        <taxon>Salmonella</taxon>
    </lineage>
</organism>
<protein>
    <submittedName>
        <fullName evidence="1">Uncharacterized protein</fullName>
    </submittedName>
</protein>
<name>A0A6C6YYD1_SALPB</name>
<evidence type="ECO:0000313" key="2">
    <source>
        <dbReference type="Proteomes" id="UP000008556"/>
    </source>
</evidence>
<proteinExistence type="predicted"/>
<dbReference type="KEGG" id="spq:SPAB_00794"/>
<dbReference type="EMBL" id="CP000886">
    <property type="protein sequence ID" value="ABX66218.1"/>
    <property type="molecule type" value="Genomic_DNA"/>
</dbReference>
<dbReference type="Proteomes" id="UP000008556">
    <property type="component" value="Chromosome"/>
</dbReference>
<reference evidence="1 2" key="1">
    <citation type="submission" date="2007-11" db="EMBL/GenBank/DDBJ databases">
        <authorList>
            <consortium name="The Salmonella enterica serovar Paratyphi B Genome Sequencing Project"/>
            <person name="McClelland M."/>
            <person name="Sanderson E.K."/>
            <person name="Porwollik S."/>
            <person name="Spieth J."/>
            <person name="Clifton W.S."/>
            <person name="Fulton R."/>
            <person name="Cordes M."/>
            <person name="Wollam A."/>
            <person name="Shah N."/>
            <person name="Pepin K."/>
            <person name="Bhonagiri V."/>
            <person name="Nash W."/>
            <person name="Johnson M."/>
            <person name="Thiruvilangam P."/>
            <person name="Wilson R."/>
        </authorList>
    </citation>
    <scope>NUCLEOTIDE SEQUENCE [LARGE SCALE GENOMIC DNA]</scope>
    <source>
        <strain evidence="2">ATCC BAA-1250 / SPB7</strain>
    </source>
</reference>
<evidence type="ECO:0000313" key="1">
    <source>
        <dbReference type="EMBL" id="ABX66218.1"/>
    </source>
</evidence>
<sequence>MPFGIPGIGDEIEGAIQQAPQPLRQSMLSPLFITK</sequence>
<accession>A0A6C6YYD1</accession>
<dbReference type="AlphaFoldDB" id="A0A6C6YYD1"/>
<gene>
    <name evidence="1" type="ordered locus">SPAB_00794</name>
</gene>